<feature type="binding site" evidence="8">
    <location>
        <begin position="10"/>
        <end position="17"/>
    </location>
    <ligand>
        <name>substrate</name>
    </ligand>
</feature>
<accession>A0A9W7YD20</accession>
<keyword evidence="10" id="KW-1185">Reference proteome</keyword>
<dbReference type="EMBL" id="JANBOI010000548">
    <property type="protein sequence ID" value="KAJ1729811.1"/>
    <property type="molecule type" value="Genomic_DNA"/>
</dbReference>
<dbReference type="InterPro" id="IPR005952">
    <property type="entry name" value="Phosphogly_mut1"/>
</dbReference>
<keyword evidence="5" id="KW-0324">Glycolysis</keyword>
<evidence type="ECO:0000313" key="9">
    <source>
        <dbReference type="EMBL" id="KAJ1729811.1"/>
    </source>
</evidence>
<dbReference type="InterPro" id="IPR029033">
    <property type="entry name" value="His_PPase_superfam"/>
</dbReference>
<dbReference type="InterPro" id="IPR001345">
    <property type="entry name" value="PG/BPGM_mutase_AS"/>
</dbReference>
<proteinExistence type="inferred from homology"/>
<evidence type="ECO:0000256" key="7">
    <source>
        <dbReference type="PIRSR" id="PIRSR613078-1"/>
    </source>
</evidence>
<evidence type="ECO:0000256" key="6">
    <source>
        <dbReference type="ARBA" id="ARBA00023235"/>
    </source>
</evidence>
<dbReference type="Proteomes" id="UP001143981">
    <property type="component" value="Unassembled WGS sequence"/>
</dbReference>
<dbReference type="InterPro" id="IPR013078">
    <property type="entry name" value="His_Pase_superF_clade-1"/>
</dbReference>
<dbReference type="GO" id="GO:0004619">
    <property type="term" value="F:phosphoglycerate mutase activity"/>
    <property type="evidence" value="ECO:0007669"/>
    <property type="project" value="UniProtKB-EC"/>
</dbReference>
<keyword evidence="6" id="KW-0413">Isomerase</keyword>
<dbReference type="PANTHER" id="PTHR11931">
    <property type="entry name" value="PHOSPHOGLYCERATE MUTASE"/>
    <property type="match status" value="1"/>
</dbReference>
<gene>
    <name evidence="9" type="ORF">LPJ61_003339</name>
</gene>
<comment type="similarity">
    <text evidence="3">Belongs to the phosphoglycerate mutase family. BPG-dependent PGAM subfamily.</text>
</comment>
<sequence length="221" mass="24139">MAVVDIILARHGQTPVNAEGRLQGSRLNPPLNERGERQAKALADALKDEEMDWIVTSALERAIQTGNIAAEHHSAAPLTSDARLNELSWGELDGAKFSEANAVLSDIVGRWNRGDCDAKVPGGESASDAQARILAAFADILQMARERGHRKVLVCLHGRIMRVILAALVDKDLRAMDKYPHTNCCFYHIRAELGDAQADIDPARLPFVTVRLNVRGHLAAL</sequence>
<comment type="catalytic activity">
    <reaction evidence="1">
        <text>(2R)-2-phosphoglycerate = (2R)-3-phosphoglycerate</text>
        <dbReference type="Rhea" id="RHEA:15901"/>
        <dbReference type="ChEBI" id="CHEBI:58272"/>
        <dbReference type="ChEBI" id="CHEBI:58289"/>
        <dbReference type="EC" id="5.4.2.11"/>
    </reaction>
</comment>
<organism evidence="9 10">
    <name type="scientific">Coemansia biformis</name>
    <dbReference type="NCBI Taxonomy" id="1286918"/>
    <lineage>
        <taxon>Eukaryota</taxon>
        <taxon>Fungi</taxon>
        <taxon>Fungi incertae sedis</taxon>
        <taxon>Zoopagomycota</taxon>
        <taxon>Kickxellomycotina</taxon>
        <taxon>Kickxellomycetes</taxon>
        <taxon>Kickxellales</taxon>
        <taxon>Kickxellaceae</taxon>
        <taxon>Coemansia</taxon>
    </lineage>
</organism>
<evidence type="ECO:0000313" key="10">
    <source>
        <dbReference type="Proteomes" id="UP001143981"/>
    </source>
</evidence>
<evidence type="ECO:0000256" key="8">
    <source>
        <dbReference type="PIRSR" id="PIRSR613078-2"/>
    </source>
</evidence>
<dbReference type="AlphaFoldDB" id="A0A9W7YD20"/>
<dbReference type="CDD" id="cd07067">
    <property type="entry name" value="HP_PGM_like"/>
    <property type="match status" value="1"/>
</dbReference>
<name>A0A9W7YD20_9FUNG</name>
<dbReference type="EC" id="5.4.2.11" evidence="4"/>
<evidence type="ECO:0000256" key="4">
    <source>
        <dbReference type="ARBA" id="ARBA00012028"/>
    </source>
</evidence>
<evidence type="ECO:0000256" key="3">
    <source>
        <dbReference type="ARBA" id="ARBA00006717"/>
    </source>
</evidence>
<evidence type="ECO:0000256" key="1">
    <source>
        <dbReference type="ARBA" id="ARBA00000380"/>
    </source>
</evidence>
<dbReference type="SMART" id="SM00855">
    <property type="entry name" value="PGAM"/>
    <property type="match status" value="1"/>
</dbReference>
<dbReference type="OrthoDB" id="354304at2759"/>
<evidence type="ECO:0000256" key="5">
    <source>
        <dbReference type="ARBA" id="ARBA00023152"/>
    </source>
</evidence>
<comment type="caution">
    <text evidence="9">The sequence shown here is derived from an EMBL/GenBank/DDBJ whole genome shotgun (WGS) entry which is preliminary data.</text>
</comment>
<protein>
    <recommendedName>
        <fullName evidence="4">phosphoglycerate mutase (2,3-diphosphoglycerate-dependent)</fullName>
        <ecNumber evidence="4">5.4.2.11</ecNumber>
    </recommendedName>
</protein>
<feature type="active site" description="Tele-phosphohistidine intermediate" evidence="7">
    <location>
        <position position="11"/>
    </location>
</feature>
<dbReference type="Gene3D" id="3.40.50.1240">
    <property type="entry name" value="Phosphoglycerate mutase-like"/>
    <property type="match status" value="1"/>
</dbReference>
<feature type="active site" description="Proton donor/acceptor" evidence="7">
    <location>
        <position position="86"/>
    </location>
</feature>
<dbReference type="GO" id="GO:0006096">
    <property type="term" value="P:glycolytic process"/>
    <property type="evidence" value="ECO:0007669"/>
    <property type="project" value="UniProtKB-KW"/>
</dbReference>
<dbReference type="PROSITE" id="PS00175">
    <property type="entry name" value="PG_MUTASE"/>
    <property type="match status" value="1"/>
</dbReference>
<reference evidence="9" key="1">
    <citation type="submission" date="2022-07" db="EMBL/GenBank/DDBJ databases">
        <title>Phylogenomic reconstructions and comparative analyses of Kickxellomycotina fungi.</title>
        <authorList>
            <person name="Reynolds N.K."/>
            <person name="Stajich J.E."/>
            <person name="Barry K."/>
            <person name="Grigoriev I.V."/>
            <person name="Crous P."/>
            <person name="Smith M.E."/>
        </authorList>
    </citation>
    <scope>NUCLEOTIDE SEQUENCE</scope>
    <source>
        <strain evidence="9">BCRC 34381</strain>
    </source>
</reference>
<dbReference type="SUPFAM" id="SSF53254">
    <property type="entry name" value="Phosphoglycerate mutase-like"/>
    <property type="match status" value="1"/>
</dbReference>
<dbReference type="Pfam" id="PF00300">
    <property type="entry name" value="His_Phos_1"/>
    <property type="match status" value="1"/>
</dbReference>
<evidence type="ECO:0000256" key="2">
    <source>
        <dbReference type="ARBA" id="ARBA00004798"/>
    </source>
</evidence>
<comment type="pathway">
    <text evidence="2">Carbohydrate degradation; glycolysis; pyruvate from D-glyceraldehyde 3-phosphate: step 3/5.</text>
</comment>
<feature type="binding site" evidence="8">
    <location>
        <position position="61"/>
    </location>
    <ligand>
        <name>substrate</name>
    </ligand>
</feature>